<dbReference type="InterPro" id="IPR026341">
    <property type="entry name" value="T9SS_type_B"/>
</dbReference>
<proteinExistence type="predicted"/>
<dbReference type="NCBIfam" id="TIGR04131">
    <property type="entry name" value="Bac_Flav_CTERM"/>
    <property type="match status" value="1"/>
</dbReference>
<comment type="caution">
    <text evidence="1">The sequence shown here is derived from an EMBL/GenBank/DDBJ whole genome shotgun (WGS) entry which is preliminary data.</text>
</comment>
<organism evidence="1 2">
    <name type="scientific">Chitinophaga pinensis</name>
    <dbReference type="NCBI Taxonomy" id="79329"/>
    <lineage>
        <taxon>Bacteria</taxon>
        <taxon>Pseudomonadati</taxon>
        <taxon>Bacteroidota</taxon>
        <taxon>Chitinophagia</taxon>
        <taxon>Chitinophagales</taxon>
        <taxon>Chitinophagaceae</taxon>
        <taxon>Chitinophaga</taxon>
    </lineage>
</organism>
<dbReference type="Pfam" id="PF13573">
    <property type="entry name" value="SprB"/>
    <property type="match status" value="2"/>
</dbReference>
<sequence>MKTFSVLFNMLKTISVSLLIMLPFTARSQSMPIYLQNPSFEGQPTMNGIPAPWYQRSVNLIAYTLPLGSNNEIAPSDGKTYAALLAASENNTSAGHAVWTSIGQQLSQPIEAGKAYLISFDMALMPEDDKSDQTAATSTALAILGASSEQEIGERIWYSGVYYDRKWGRITAVLKPKKTYAHLRFEPYVTDYDDTCYVVTFLDNISMIEETLNFDTYAENTCYGHSQGKVSVEMHTMDKDNYVFRWMPGGYTTQEVSQLPAGKYTVTVTNTTKGNSRSETVEVRQWDININPIVTPISCNGESDAAINANASGSKAPYKYALINQFPEQDSPVFSNLRANYYTLQVTDSMGCNKMQSINIPNPLELQIKDAATRSLSCSSVRDGQIIINVSGGTTPYHYSISDTATQTENRFRHLDAGSYHYKVADDHNCTVEGNVTVERGLNDCAIYMPSAFSPNGDGKNDLFKARLQDDVTDFRMSIFGRWGQLVYESSNPEAGWDGKLRGADLPSGTYIWSVTYTDSKKQPMKQQGTVTMFK</sequence>
<dbReference type="Gene3D" id="2.60.120.260">
    <property type="entry name" value="Galactose-binding domain-like"/>
    <property type="match status" value="1"/>
</dbReference>
<dbReference type="EMBL" id="VOHS01000039">
    <property type="protein sequence ID" value="TWV95650.1"/>
    <property type="molecule type" value="Genomic_DNA"/>
</dbReference>
<protein>
    <submittedName>
        <fullName evidence="1">T9SS type B sorting domain-containing protein</fullName>
    </submittedName>
</protein>
<evidence type="ECO:0000313" key="1">
    <source>
        <dbReference type="EMBL" id="TWV95650.1"/>
    </source>
</evidence>
<dbReference type="InterPro" id="IPR025667">
    <property type="entry name" value="SprB_repeat"/>
</dbReference>
<dbReference type="AlphaFoldDB" id="A0A5C6LNM6"/>
<gene>
    <name evidence="1" type="ORF">FEF09_24435</name>
</gene>
<name>A0A5C6LNM6_9BACT</name>
<reference evidence="1 2" key="1">
    <citation type="submission" date="2019-08" db="EMBL/GenBank/DDBJ databases">
        <title>Whole genome sequencing of chitin degrading bacteria Chitinophaga pinensis YS16.</title>
        <authorList>
            <person name="Singh R.P."/>
            <person name="Manchanda G."/>
            <person name="Maurya I.K."/>
            <person name="Joshi N.K."/>
            <person name="Srivastava A.K."/>
        </authorList>
    </citation>
    <scope>NUCLEOTIDE SEQUENCE [LARGE SCALE GENOMIC DNA]</scope>
    <source>
        <strain evidence="1 2">YS-16</strain>
    </source>
</reference>
<keyword evidence="2" id="KW-1185">Reference proteome</keyword>
<dbReference type="RefSeq" id="WP_146307559.1">
    <property type="nucleotide sequence ID" value="NZ_VOHS01000039.1"/>
</dbReference>
<dbReference type="OrthoDB" id="7794186at2"/>
<evidence type="ECO:0000313" key="2">
    <source>
        <dbReference type="Proteomes" id="UP000318815"/>
    </source>
</evidence>
<dbReference type="Proteomes" id="UP000318815">
    <property type="component" value="Unassembled WGS sequence"/>
</dbReference>
<dbReference type="Pfam" id="PF13585">
    <property type="entry name" value="CHU_C"/>
    <property type="match status" value="1"/>
</dbReference>
<accession>A0A5C6LNM6</accession>